<dbReference type="GO" id="GO:0050660">
    <property type="term" value="F:flavin adenine dinucleotide binding"/>
    <property type="evidence" value="ECO:0007669"/>
    <property type="project" value="InterPro"/>
</dbReference>
<keyword evidence="8 14" id="KW-0479">Metal-binding</keyword>
<keyword evidence="10 14" id="KW-0460">Magnesium</keyword>
<keyword evidence="11 14" id="KW-0786">Thiamine pyrophosphate</keyword>
<name>A0A9E5JJY6_9MICO</name>
<dbReference type="GO" id="GO:0009099">
    <property type="term" value="P:L-valine biosynthetic process"/>
    <property type="evidence" value="ECO:0007669"/>
    <property type="project" value="TreeGrafter"/>
</dbReference>
<keyword evidence="6" id="KW-0285">Flavoprotein</keyword>
<dbReference type="CDD" id="cd07035">
    <property type="entry name" value="TPP_PYR_POX_like"/>
    <property type="match status" value="1"/>
</dbReference>
<keyword evidence="20" id="KW-1185">Reference proteome</keyword>
<dbReference type="InterPro" id="IPR011766">
    <property type="entry name" value="TPP_enzyme_TPP-bd"/>
</dbReference>
<evidence type="ECO:0000256" key="4">
    <source>
        <dbReference type="ARBA" id="ARBA00013145"/>
    </source>
</evidence>
<dbReference type="Proteomes" id="UP000818266">
    <property type="component" value="Unassembled WGS sequence"/>
</dbReference>
<dbReference type="GO" id="GO:0005948">
    <property type="term" value="C:acetolactate synthase complex"/>
    <property type="evidence" value="ECO:0007669"/>
    <property type="project" value="TreeGrafter"/>
</dbReference>
<dbReference type="InterPro" id="IPR012846">
    <property type="entry name" value="Acetolactate_synth_lsu"/>
</dbReference>
<dbReference type="Gene3D" id="3.40.50.1220">
    <property type="entry name" value="TPP-binding domain"/>
    <property type="match status" value="1"/>
</dbReference>
<keyword evidence="5 14" id="KW-0028">Amino-acid biosynthesis</keyword>
<dbReference type="GO" id="GO:0003984">
    <property type="term" value="F:acetolactate synthase activity"/>
    <property type="evidence" value="ECO:0007669"/>
    <property type="project" value="UniProtKB-EC"/>
</dbReference>
<evidence type="ECO:0000313" key="20">
    <source>
        <dbReference type="Proteomes" id="UP000818266"/>
    </source>
</evidence>
<sequence length="612" mass="64996">MTTESTPVPNPPARAAAGKATSAASAKAAAEPPILTGSGAILASLERLGVTDVFGLPGGAIMPFYDELMASTAIRHILVRHEQGAGHAAEGYASSSGRLGVCIATSGPGATNLVTAIADAHMDSVPMLAITGQVFSTSMGTDAFQEVDITGITMPITKHSFLVTKPEDVPGVIAAAVHIATTGRPGPVLVDVTKDAQQKSAPFIWPPKIDLPGYRPVTKAHGKQIQAAAQLIAEARKPVLYVGGGVVRAGAHRELLEFAEKTGAPVVTTLMARGAFPDSHPQQLGMPGMHGTVPAVLALQESDLLIALGARFDDRVTGKVSEFAPGAKVIHVDIDPAEIGKIRHADVPIVGDVREVLLDLLPAYDEAVAAHPSDTADWWTRLKTLKSQYPLGYTIPEDGQLSPQWVIEKIGELSGPEAVYAAGVGQHQMWSAQFVKYERPGAWLNSGGAGTMGYAVPAAMGAKVAQPDRLVWAIDGDGCFQMTNQELATCTINNIPIKVAIINNSSLGMVRQWQTLFYEGRHSFTDLNTGHDTVMIPDFVKMADAYGALGIRVTTPEEVEPAIRLAMETNDRPVVIDFIVSRDAMVWPMVPQGVGNSQVQYARDHAPDWYEE</sequence>
<dbReference type="Pfam" id="PF02776">
    <property type="entry name" value="TPP_enzyme_N"/>
    <property type="match status" value="1"/>
</dbReference>
<dbReference type="GO" id="GO:0009097">
    <property type="term" value="P:isoleucine biosynthetic process"/>
    <property type="evidence" value="ECO:0007669"/>
    <property type="project" value="TreeGrafter"/>
</dbReference>
<evidence type="ECO:0000256" key="6">
    <source>
        <dbReference type="ARBA" id="ARBA00022630"/>
    </source>
</evidence>
<dbReference type="InterPro" id="IPR012001">
    <property type="entry name" value="Thiamin_PyroP_enz_TPP-bd_dom"/>
</dbReference>
<dbReference type="PANTHER" id="PTHR18968">
    <property type="entry name" value="THIAMINE PYROPHOSPHATE ENZYMES"/>
    <property type="match status" value="1"/>
</dbReference>
<dbReference type="InterPro" id="IPR029061">
    <property type="entry name" value="THDP-binding"/>
</dbReference>
<evidence type="ECO:0000256" key="14">
    <source>
        <dbReference type="RuleBase" id="RU003591"/>
    </source>
</evidence>
<dbReference type="SUPFAM" id="SSF52518">
    <property type="entry name" value="Thiamin diphosphate-binding fold (THDP-binding)"/>
    <property type="match status" value="2"/>
</dbReference>
<dbReference type="InterPro" id="IPR000399">
    <property type="entry name" value="TPP-bd_CS"/>
</dbReference>
<comment type="catalytic activity">
    <reaction evidence="13 14">
        <text>2 pyruvate + H(+) = (2S)-2-acetolactate + CO2</text>
        <dbReference type="Rhea" id="RHEA:25249"/>
        <dbReference type="ChEBI" id="CHEBI:15361"/>
        <dbReference type="ChEBI" id="CHEBI:15378"/>
        <dbReference type="ChEBI" id="CHEBI:16526"/>
        <dbReference type="ChEBI" id="CHEBI:58476"/>
        <dbReference type="EC" id="2.2.1.6"/>
    </reaction>
</comment>
<dbReference type="FunFam" id="3.40.50.970:FF:000007">
    <property type="entry name" value="Acetolactate synthase"/>
    <property type="match status" value="1"/>
</dbReference>
<evidence type="ECO:0000256" key="12">
    <source>
        <dbReference type="ARBA" id="ARBA00023304"/>
    </source>
</evidence>
<dbReference type="CDD" id="cd02015">
    <property type="entry name" value="TPP_AHAS"/>
    <property type="match status" value="1"/>
</dbReference>
<dbReference type="RefSeq" id="WP_152581951.1">
    <property type="nucleotide sequence ID" value="NZ_JAVJPO010000019.1"/>
</dbReference>
<evidence type="ECO:0000256" key="8">
    <source>
        <dbReference type="ARBA" id="ARBA00022723"/>
    </source>
</evidence>
<feature type="domain" description="Thiamine pyrophosphate enzyme N-terminal TPP-binding" evidence="18">
    <location>
        <begin position="36"/>
        <end position="150"/>
    </location>
</feature>
<organism evidence="19 20">
    <name type="scientific">Microcella pacifica</name>
    <dbReference type="NCBI Taxonomy" id="2591847"/>
    <lineage>
        <taxon>Bacteria</taxon>
        <taxon>Bacillati</taxon>
        <taxon>Actinomycetota</taxon>
        <taxon>Actinomycetes</taxon>
        <taxon>Micrococcales</taxon>
        <taxon>Microbacteriaceae</taxon>
        <taxon>Microcella</taxon>
    </lineage>
</organism>
<feature type="region of interest" description="Disordered" evidence="15">
    <location>
        <begin position="1"/>
        <end position="20"/>
    </location>
</feature>
<evidence type="ECO:0000259" key="17">
    <source>
        <dbReference type="Pfam" id="PF02775"/>
    </source>
</evidence>
<dbReference type="EMBL" id="VIKT02000001">
    <property type="protein sequence ID" value="NHF61748.1"/>
    <property type="molecule type" value="Genomic_DNA"/>
</dbReference>
<proteinExistence type="inferred from homology"/>
<evidence type="ECO:0000256" key="5">
    <source>
        <dbReference type="ARBA" id="ARBA00022605"/>
    </source>
</evidence>
<dbReference type="InterPro" id="IPR029035">
    <property type="entry name" value="DHS-like_NAD/FAD-binding_dom"/>
</dbReference>
<evidence type="ECO:0000256" key="13">
    <source>
        <dbReference type="ARBA" id="ARBA00048670"/>
    </source>
</evidence>
<evidence type="ECO:0000313" key="19">
    <source>
        <dbReference type="EMBL" id="NHF61748.1"/>
    </source>
</evidence>
<dbReference type="NCBIfam" id="NF005860">
    <property type="entry name" value="PRK07789.1"/>
    <property type="match status" value="1"/>
</dbReference>
<dbReference type="SUPFAM" id="SSF52467">
    <property type="entry name" value="DHS-like NAD/FAD-binding domain"/>
    <property type="match status" value="1"/>
</dbReference>
<dbReference type="PROSITE" id="PS00187">
    <property type="entry name" value="TPP_ENZYMES"/>
    <property type="match status" value="1"/>
</dbReference>
<dbReference type="Pfam" id="PF00205">
    <property type="entry name" value="TPP_enzyme_M"/>
    <property type="match status" value="1"/>
</dbReference>
<dbReference type="InterPro" id="IPR012000">
    <property type="entry name" value="Thiamin_PyroP_enz_cen_dom"/>
</dbReference>
<evidence type="ECO:0000256" key="15">
    <source>
        <dbReference type="SAM" id="MobiDB-lite"/>
    </source>
</evidence>
<dbReference type="AlphaFoldDB" id="A0A9E5JJY6"/>
<evidence type="ECO:0000256" key="1">
    <source>
        <dbReference type="ARBA" id="ARBA00004974"/>
    </source>
</evidence>
<keyword evidence="12 14" id="KW-0100">Branched-chain amino acid biosynthesis</keyword>
<evidence type="ECO:0000256" key="2">
    <source>
        <dbReference type="ARBA" id="ARBA00005025"/>
    </source>
</evidence>
<evidence type="ECO:0000256" key="10">
    <source>
        <dbReference type="ARBA" id="ARBA00022842"/>
    </source>
</evidence>
<dbReference type="Gene3D" id="3.40.50.970">
    <property type="match status" value="2"/>
</dbReference>
<dbReference type="InterPro" id="IPR045229">
    <property type="entry name" value="TPP_enz"/>
</dbReference>
<evidence type="ECO:0000256" key="3">
    <source>
        <dbReference type="ARBA" id="ARBA00007812"/>
    </source>
</evidence>
<comment type="caution">
    <text evidence="19">The sequence shown here is derived from an EMBL/GenBank/DDBJ whole genome shotgun (WGS) entry which is preliminary data.</text>
</comment>
<evidence type="ECO:0000259" key="18">
    <source>
        <dbReference type="Pfam" id="PF02776"/>
    </source>
</evidence>
<reference evidence="19 20" key="1">
    <citation type="submission" date="2020-03" db="EMBL/GenBank/DDBJ databases">
        <title>Chryseoglobus sp. isolated from a deep-sea seamount.</title>
        <authorList>
            <person name="Zhang D.-C."/>
        </authorList>
    </citation>
    <scope>NUCLEOTIDE SEQUENCE [LARGE SCALE GENOMIC DNA]</scope>
    <source>
        <strain evidence="19 20">KN1116</strain>
    </source>
</reference>
<dbReference type="GO" id="GO:0030976">
    <property type="term" value="F:thiamine pyrophosphate binding"/>
    <property type="evidence" value="ECO:0007669"/>
    <property type="project" value="UniProtKB-UniRule"/>
</dbReference>
<gene>
    <name evidence="19" type="ORF">FK219_000580</name>
</gene>
<feature type="domain" description="Thiamine pyrophosphate enzyme central" evidence="16">
    <location>
        <begin position="225"/>
        <end position="359"/>
    </location>
</feature>
<comment type="cofactor">
    <cofactor evidence="14">
        <name>Mg(2+)</name>
        <dbReference type="ChEBI" id="CHEBI:18420"/>
    </cofactor>
    <text evidence="14">Binds 1 Mg(2+) ion per subunit.</text>
</comment>
<dbReference type="OrthoDB" id="4494979at2"/>
<evidence type="ECO:0000256" key="7">
    <source>
        <dbReference type="ARBA" id="ARBA00022679"/>
    </source>
</evidence>
<accession>A0A9E5JJY6</accession>
<evidence type="ECO:0000256" key="11">
    <source>
        <dbReference type="ARBA" id="ARBA00023052"/>
    </source>
</evidence>
<dbReference type="FunFam" id="3.40.50.1220:FF:000008">
    <property type="entry name" value="Acetolactate synthase"/>
    <property type="match status" value="1"/>
</dbReference>
<evidence type="ECO:0000256" key="9">
    <source>
        <dbReference type="ARBA" id="ARBA00022827"/>
    </source>
</evidence>
<dbReference type="Pfam" id="PF02775">
    <property type="entry name" value="TPP_enzyme_C"/>
    <property type="match status" value="1"/>
</dbReference>
<comment type="similarity">
    <text evidence="3 14">Belongs to the TPP enzyme family.</text>
</comment>
<dbReference type="GO" id="GO:0000287">
    <property type="term" value="F:magnesium ion binding"/>
    <property type="evidence" value="ECO:0007669"/>
    <property type="project" value="UniProtKB-UniRule"/>
</dbReference>
<keyword evidence="7 14" id="KW-0808">Transferase</keyword>
<comment type="cofactor">
    <cofactor evidence="14">
        <name>thiamine diphosphate</name>
        <dbReference type="ChEBI" id="CHEBI:58937"/>
    </cofactor>
    <text evidence="14">Binds 1 thiamine pyrophosphate per subunit.</text>
</comment>
<comment type="pathway">
    <text evidence="1 14">Amino-acid biosynthesis; L-isoleucine biosynthesis; L-isoleucine from 2-oxobutanoate: step 1/4.</text>
</comment>
<comment type="pathway">
    <text evidence="2 14">Amino-acid biosynthesis; L-valine biosynthesis; L-valine from pyruvate: step 1/4.</text>
</comment>
<protein>
    <recommendedName>
        <fullName evidence="4 14">Acetolactate synthase</fullName>
        <ecNumber evidence="4 14">2.2.1.6</ecNumber>
    </recommendedName>
</protein>
<keyword evidence="9" id="KW-0274">FAD</keyword>
<dbReference type="InterPro" id="IPR039368">
    <property type="entry name" value="AHAS_TPP"/>
</dbReference>
<dbReference type="EC" id="2.2.1.6" evidence="4 14"/>
<evidence type="ECO:0000259" key="16">
    <source>
        <dbReference type="Pfam" id="PF00205"/>
    </source>
</evidence>
<dbReference type="NCBIfam" id="TIGR00118">
    <property type="entry name" value="acolac_lg"/>
    <property type="match status" value="1"/>
</dbReference>
<feature type="domain" description="Thiamine pyrophosphate enzyme TPP-binding" evidence="17">
    <location>
        <begin position="423"/>
        <end position="578"/>
    </location>
</feature>
<dbReference type="PANTHER" id="PTHR18968:SF13">
    <property type="entry name" value="ACETOLACTATE SYNTHASE CATALYTIC SUBUNIT, MITOCHONDRIAL"/>
    <property type="match status" value="1"/>
</dbReference>
<dbReference type="FunFam" id="3.40.50.970:FF:000016">
    <property type="entry name" value="Acetolactate synthase"/>
    <property type="match status" value="1"/>
</dbReference>